<sequence>MSKGMRYKSWPFFPTWRKIFGRDRATGDRGWDPTRAGTEKTGPAAGDGHQSIASTGDWNPETGYQGINEEAPHSINQNCNPTVNSSSATKRTPSSRKRKATEACPKIP</sequence>
<feature type="compositionally biased region" description="Basic and acidic residues" evidence="1">
    <location>
        <begin position="21"/>
        <end position="32"/>
    </location>
</feature>
<name>A0AAW2RF58_SESRA</name>
<protein>
    <submittedName>
        <fullName evidence="2">Uncharacterized protein</fullName>
    </submittedName>
</protein>
<evidence type="ECO:0000313" key="2">
    <source>
        <dbReference type="EMBL" id="KAL0378975.1"/>
    </source>
</evidence>
<feature type="compositionally biased region" description="Polar residues" evidence="1">
    <location>
        <begin position="74"/>
        <end position="92"/>
    </location>
</feature>
<evidence type="ECO:0000256" key="1">
    <source>
        <dbReference type="SAM" id="MobiDB-lite"/>
    </source>
</evidence>
<organism evidence="2">
    <name type="scientific">Sesamum radiatum</name>
    <name type="common">Black benniseed</name>
    <dbReference type="NCBI Taxonomy" id="300843"/>
    <lineage>
        <taxon>Eukaryota</taxon>
        <taxon>Viridiplantae</taxon>
        <taxon>Streptophyta</taxon>
        <taxon>Embryophyta</taxon>
        <taxon>Tracheophyta</taxon>
        <taxon>Spermatophyta</taxon>
        <taxon>Magnoliopsida</taxon>
        <taxon>eudicotyledons</taxon>
        <taxon>Gunneridae</taxon>
        <taxon>Pentapetalae</taxon>
        <taxon>asterids</taxon>
        <taxon>lamiids</taxon>
        <taxon>Lamiales</taxon>
        <taxon>Pedaliaceae</taxon>
        <taxon>Sesamum</taxon>
    </lineage>
</organism>
<proteinExistence type="predicted"/>
<accession>A0AAW2RF58</accession>
<reference evidence="2" key="1">
    <citation type="submission" date="2020-06" db="EMBL/GenBank/DDBJ databases">
        <authorList>
            <person name="Li T."/>
            <person name="Hu X."/>
            <person name="Zhang T."/>
            <person name="Song X."/>
            <person name="Zhang H."/>
            <person name="Dai N."/>
            <person name="Sheng W."/>
            <person name="Hou X."/>
            <person name="Wei L."/>
        </authorList>
    </citation>
    <scope>NUCLEOTIDE SEQUENCE</scope>
    <source>
        <strain evidence="2">G02</strain>
        <tissue evidence="2">Leaf</tissue>
    </source>
</reference>
<dbReference type="EMBL" id="JACGWJ010000013">
    <property type="protein sequence ID" value="KAL0378975.1"/>
    <property type="molecule type" value="Genomic_DNA"/>
</dbReference>
<comment type="caution">
    <text evidence="2">The sequence shown here is derived from an EMBL/GenBank/DDBJ whole genome shotgun (WGS) entry which is preliminary data.</text>
</comment>
<dbReference type="AlphaFoldDB" id="A0AAW2RF58"/>
<feature type="region of interest" description="Disordered" evidence="1">
    <location>
        <begin position="21"/>
        <end position="108"/>
    </location>
</feature>
<reference evidence="2" key="2">
    <citation type="journal article" date="2024" name="Plant">
        <title>Genomic evolution and insights into agronomic trait innovations of Sesamum species.</title>
        <authorList>
            <person name="Miao H."/>
            <person name="Wang L."/>
            <person name="Qu L."/>
            <person name="Liu H."/>
            <person name="Sun Y."/>
            <person name="Le M."/>
            <person name="Wang Q."/>
            <person name="Wei S."/>
            <person name="Zheng Y."/>
            <person name="Lin W."/>
            <person name="Duan Y."/>
            <person name="Cao H."/>
            <person name="Xiong S."/>
            <person name="Wang X."/>
            <person name="Wei L."/>
            <person name="Li C."/>
            <person name="Ma Q."/>
            <person name="Ju M."/>
            <person name="Zhao R."/>
            <person name="Li G."/>
            <person name="Mu C."/>
            <person name="Tian Q."/>
            <person name="Mei H."/>
            <person name="Zhang T."/>
            <person name="Gao T."/>
            <person name="Zhang H."/>
        </authorList>
    </citation>
    <scope>NUCLEOTIDE SEQUENCE</scope>
    <source>
        <strain evidence="2">G02</strain>
    </source>
</reference>
<gene>
    <name evidence="2" type="ORF">Sradi_3203000</name>
</gene>